<protein>
    <submittedName>
        <fullName evidence="6">Uncharacterized protein</fullName>
    </submittedName>
</protein>
<keyword evidence="1" id="KW-1003">Cell membrane</keyword>
<sequence>MLYYLVDTKEGNEVALKYSSKINKIRSFAFWLIFGGIGVMYIGLIFKETTWLMALFMILGMGFVGLSTVVYFWIGMLSTRTIQIVCPSCEKPTKMLGRVDACMHCNQPLTLDKTLEGKEFDEKYNSKRLRKKKAQEQS</sequence>
<accession>A0A1W5ZY36</accession>
<keyword evidence="3 5" id="KW-1133">Transmembrane helix</keyword>
<evidence type="ECO:0000256" key="4">
    <source>
        <dbReference type="ARBA" id="ARBA00023136"/>
    </source>
</evidence>
<keyword evidence="7" id="KW-1185">Reference proteome</keyword>
<dbReference type="AlphaFoldDB" id="A0A1W5ZY36"/>
<dbReference type="InterPro" id="IPR020912">
    <property type="entry name" value="UPF0295"/>
</dbReference>
<dbReference type="EMBL" id="CP020772">
    <property type="protein sequence ID" value="ARI78248.1"/>
    <property type="molecule type" value="Genomic_DNA"/>
</dbReference>
<organism evidence="6 7">
    <name type="scientific">Halobacillus mangrovi</name>
    <dbReference type="NCBI Taxonomy" id="402384"/>
    <lineage>
        <taxon>Bacteria</taxon>
        <taxon>Bacillati</taxon>
        <taxon>Bacillota</taxon>
        <taxon>Bacilli</taxon>
        <taxon>Bacillales</taxon>
        <taxon>Bacillaceae</taxon>
        <taxon>Halobacillus</taxon>
    </lineage>
</organism>
<evidence type="ECO:0000256" key="3">
    <source>
        <dbReference type="ARBA" id="ARBA00022989"/>
    </source>
</evidence>
<dbReference type="OrthoDB" id="1653848at2"/>
<evidence type="ECO:0000256" key="2">
    <source>
        <dbReference type="ARBA" id="ARBA00022692"/>
    </source>
</evidence>
<evidence type="ECO:0000256" key="1">
    <source>
        <dbReference type="ARBA" id="ARBA00022475"/>
    </source>
</evidence>
<keyword evidence="4 5" id="KW-0472">Membrane</keyword>
<evidence type="ECO:0000313" key="6">
    <source>
        <dbReference type="EMBL" id="ARI78248.1"/>
    </source>
</evidence>
<dbReference type="STRING" id="402384.HM131_16015"/>
<reference evidence="6 7" key="1">
    <citation type="submission" date="2017-04" db="EMBL/GenBank/DDBJ databases">
        <title>The whole genome sequencing and assembly of Halobacillus mangrovi strain.</title>
        <authorList>
            <person name="Lee S.-J."/>
            <person name="Park M.-K."/>
            <person name="Kim J.-Y."/>
            <person name="Lee Y.-J."/>
            <person name="Yi H."/>
            <person name="Bahn Y.-S."/>
            <person name="Kim J.F."/>
            <person name="Lee D.-W."/>
        </authorList>
    </citation>
    <scope>NUCLEOTIDE SEQUENCE [LARGE SCALE GENOMIC DNA]</scope>
    <source>
        <strain evidence="6 7">KTB 131</strain>
    </source>
</reference>
<dbReference type="RefSeq" id="WP_085030707.1">
    <property type="nucleotide sequence ID" value="NZ_CP020772.1"/>
</dbReference>
<feature type="transmembrane region" description="Helical" evidence="5">
    <location>
        <begin position="28"/>
        <end position="46"/>
    </location>
</feature>
<evidence type="ECO:0000313" key="7">
    <source>
        <dbReference type="Proteomes" id="UP000192527"/>
    </source>
</evidence>
<proteinExistence type="predicted"/>
<dbReference type="NCBIfam" id="NF002796">
    <property type="entry name" value="PRK02935.1"/>
    <property type="match status" value="1"/>
</dbReference>
<feature type="transmembrane region" description="Helical" evidence="5">
    <location>
        <begin position="52"/>
        <end position="74"/>
    </location>
</feature>
<dbReference type="KEGG" id="hmn:HM131_16015"/>
<dbReference type="Pfam" id="PF11023">
    <property type="entry name" value="DUF2614"/>
    <property type="match status" value="1"/>
</dbReference>
<evidence type="ECO:0000256" key="5">
    <source>
        <dbReference type="SAM" id="Phobius"/>
    </source>
</evidence>
<gene>
    <name evidence="6" type="ORF">HM131_16015</name>
</gene>
<name>A0A1W5ZY36_9BACI</name>
<dbReference type="Proteomes" id="UP000192527">
    <property type="component" value="Chromosome"/>
</dbReference>
<keyword evidence="2 5" id="KW-0812">Transmembrane</keyword>